<proteinExistence type="predicted"/>
<dbReference type="Proteomes" id="UP001251374">
    <property type="component" value="Unassembled WGS sequence"/>
</dbReference>
<reference evidence="1 2" key="1">
    <citation type="submission" date="2023-04" db="EMBL/GenBank/DDBJ databases">
        <title>A long-awaited taxogenomic arrangement of the family Halomonadaceae.</title>
        <authorList>
            <person name="De La Haba R."/>
            <person name="Chuvochina M."/>
            <person name="Wittouck S."/>
            <person name="Arahal D.R."/>
            <person name="Sanchez-Porro C."/>
            <person name="Hugenholtz P."/>
            <person name="Ventosa A."/>
        </authorList>
    </citation>
    <scope>NUCLEOTIDE SEQUENCE [LARGE SCALE GENOMIC DNA]</scope>
    <source>
        <strain evidence="1 2">DSM 26770</strain>
    </source>
</reference>
<evidence type="ECO:0008006" key="3">
    <source>
        <dbReference type="Google" id="ProtNLM"/>
    </source>
</evidence>
<evidence type="ECO:0000313" key="1">
    <source>
        <dbReference type="EMBL" id="MDR5906443.1"/>
    </source>
</evidence>
<protein>
    <recommendedName>
        <fullName evidence="3">HEAT repeat domain-containing protein</fullName>
    </recommendedName>
</protein>
<dbReference type="RefSeq" id="WP_309722767.1">
    <property type="nucleotide sequence ID" value="NZ_JARWAM010000009.1"/>
</dbReference>
<organism evidence="1 2">
    <name type="scientific">Franzmannia qiaohouensis</name>
    <dbReference type="NCBI Taxonomy" id="1329370"/>
    <lineage>
        <taxon>Bacteria</taxon>
        <taxon>Pseudomonadati</taxon>
        <taxon>Pseudomonadota</taxon>
        <taxon>Gammaproteobacteria</taxon>
        <taxon>Oceanospirillales</taxon>
        <taxon>Halomonadaceae</taxon>
        <taxon>Franzmannia</taxon>
    </lineage>
</organism>
<accession>A0ABU1HHF6</accession>
<evidence type="ECO:0000313" key="2">
    <source>
        <dbReference type="Proteomes" id="UP001251374"/>
    </source>
</evidence>
<comment type="caution">
    <text evidence="1">The sequence shown here is derived from an EMBL/GenBank/DDBJ whole genome shotgun (WGS) entry which is preliminary data.</text>
</comment>
<sequence>MLIETLATILNDTDAPPIDHYAEDALAELEGRRFFLFQHVLCDLIPLLNLDQEVLLAFITRLLDTGGNDLDSGALNTAFGEWTKKDPTRPFKVYEAVRAGDSLALRQLFTVLRMNADAEVGLIFAQDHEREAKLAATSALGAMELGERYGEVLDTLLQGASSDDGDIALRSVEAGYRAAAKRKVYAPASFDEQLARILQTRSPTAIHLAADLLWLHREGLSESAIDLCLDAVADVDPDNIVTISHIDHTTYQLVGAERVEKVVYLLSELFDRSQGRITLDAFQSTYHALKQAGADVLGSAVVYWLLNGDVYTRKCVANEVCSVGSDDPPFSIPASSLPTEPSDQLFLCRKAVGWFFIDPLAAVVIPLAVLRDGSPDIASDVLSLIYDPLLLSYGGKLKDYLERYVGGGGANGSGITELLARKAAFKDAMEGIERLVELHPSEMQREAERVQWNEKMERGMEQGRRKSIFEDIFTKQYILYGRSSLTPIHTGEGATHLTEIEMKSFSISSELPLLNIVDPVGLDHMLVHFKLEPREQR</sequence>
<gene>
    <name evidence="1" type="ORF">QC821_14290</name>
</gene>
<keyword evidence="2" id="KW-1185">Reference proteome</keyword>
<dbReference type="EMBL" id="JARWAM010000009">
    <property type="protein sequence ID" value="MDR5906443.1"/>
    <property type="molecule type" value="Genomic_DNA"/>
</dbReference>
<name>A0ABU1HHF6_9GAMM</name>